<comment type="subcellular location">
    <subcellularLocation>
        <location evidence="1">Secreted</location>
        <location evidence="1">Extracellular space</location>
        <location evidence="1">Extracellular matrix</location>
    </subcellularLocation>
</comment>
<gene>
    <name evidence="18" type="primary">FMOD</name>
</gene>
<evidence type="ECO:0000256" key="12">
    <source>
        <dbReference type="ARBA" id="ARBA00023180"/>
    </source>
</evidence>
<dbReference type="InterPro" id="IPR032675">
    <property type="entry name" value="LRR_dom_sf"/>
</dbReference>
<keyword evidence="12" id="KW-0325">Glycoprotein</keyword>
<dbReference type="Gene3D" id="3.80.10.10">
    <property type="entry name" value="Ribonuclease Inhibitor"/>
    <property type="match status" value="2"/>
</dbReference>
<keyword evidence="5" id="KW-0964">Secreted</keyword>
<protein>
    <recommendedName>
        <fullName evidence="4">Fibromodulin</fullName>
    </recommendedName>
    <alternativeName>
        <fullName evidence="14">Keratan sulfate proteoglycan fibromodulin</fullName>
    </alternativeName>
</protein>
<evidence type="ECO:0000259" key="16">
    <source>
        <dbReference type="SMART" id="SM00013"/>
    </source>
</evidence>
<dbReference type="FunCoup" id="A0A6P7ZWC1">
    <property type="interactions" value="135"/>
</dbReference>
<dbReference type="CTD" id="2331"/>
<evidence type="ECO:0000256" key="3">
    <source>
        <dbReference type="ARBA" id="ARBA00011226"/>
    </source>
</evidence>
<dbReference type="PROSITE" id="PS51450">
    <property type="entry name" value="LRR"/>
    <property type="match status" value="3"/>
</dbReference>
<dbReference type="OrthoDB" id="1668230at2759"/>
<keyword evidence="6" id="KW-0272">Extracellular matrix</keyword>
<evidence type="ECO:0000256" key="9">
    <source>
        <dbReference type="ARBA" id="ARBA00022737"/>
    </source>
</evidence>
<dbReference type="PANTHER" id="PTHR45712">
    <property type="entry name" value="AGAP008170-PA"/>
    <property type="match status" value="1"/>
</dbReference>
<dbReference type="SMART" id="SM00365">
    <property type="entry name" value="LRR_SD22"/>
    <property type="match status" value="4"/>
</dbReference>
<dbReference type="GeneID" id="115482213"/>
<comment type="similarity">
    <text evidence="2">Belongs to the small leucine-rich proteoglycan (SLRP) family. SLRP class II subfamily.</text>
</comment>
<dbReference type="Pfam" id="PF00560">
    <property type="entry name" value="LRR_1"/>
    <property type="match status" value="1"/>
</dbReference>
<evidence type="ECO:0000256" key="4">
    <source>
        <dbReference type="ARBA" id="ARBA00018230"/>
    </source>
</evidence>
<evidence type="ECO:0000256" key="11">
    <source>
        <dbReference type="ARBA" id="ARBA00023157"/>
    </source>
</evidence>
<keyword evidence="9" id="KW-0677">Repeat</keyword>
<name>A0A6P7ZWC1_9AMPH</name>
<evidence type="ECO:0000256" key="1">
    <source>
        <dbReference type="ARBA" id="ARBA00004498"/>
    </source>
</evidence>
<comment type="function">
    <text evidence="13">Affects the rate of fibrils formation. May have a primary role in collagen fibrillogenesis.</text>
</comment>
<evidence type="ECO:0000256" key="5">
    <source>
        <dbReference type="ARBA" id="ARBA00022525"/>
    </source>
</evidence>
<evidence type="ECO:0000256" key="2">
    <source>
        <dbReference type="ARBA" id="ARBA00005818"/>
    </source>
</evidence>
<evidence type="ECO:0000256" key="13">
    <source>
        <dbReference type="ARBA" id="ARBA00025136"/>
    </source>
</evidence>
<dbReference type="SMART" id="SM00364">
    <property type="entry name" value="LRR_BAC"/>
    <property type="match status" value="5"/>
</dbReference>
<dbReference type="SMART" id="SM00369">
    <property type="entry name" value="LRR_TYP"/>
    <property type="match status" value="9"/>
</dbReference>
<dbReference type="KEGG" id="muo:115482213"/>
<keyword evidence="17" id="KW-1185">Reference proteome</keyword>
<dbReference type="SMART" id="SM00013">
    <property type="entry name" value="LRRNT"/>
    <property type="match status" value="1"/>
</dbReference>
<keyword evidence="11" id="KW-1015">Disulfide bond</keyword>
<keyword evidence="10" id="KW-0654">Proteoglycan</keyword>
<dbReference type="Pfam" id="PF01462">
    <property type="entry name" value="LRRNT"/>
    <property type="match status" value="1"/>
</dbReference>
<dbReference type="InterPro" id="IPR001611">
    <property type="entry name" value="Leu-rich_rpt"/>
</dbReference>
<dbReference type="InterPro" id="IPR050333">
    <property type="entry name" value="SLRP"/>
</dbReference>
<proteinExistence type="inferred from homology"/>
<keyword evidence="7" id="KW-0433">Leucine-rich repeat</keyword>
<evidence type="ECO:0000256" key="7">
    <source>
        <dbReference type="ARBA" id="ARBA00022614"/>
    </source>
</evidence>
<dbReference type="AlphaFoldDB" id="A0A6P7ZWC1"/>
<comment type="subunit">
    <text evidence="3">Binds to type I and type II collagen.</text>
</comment>
<dbReference type="SUPFAM" id="SSF52058">
    <property type="entry name" value="L domain-like"/>
    <property type="match status" value="1"/>
</dbReference>
<dbReference type="InterPro" id="IPR003591">
    <property type="entry name" value="Leu-rich_rpt_typical-subtyp"/>
</dbReference>
<dbReference type="RefSeq" id="XP_030077695.1">
    <property type="nucleotide sequence ID" value="XM_030221835.1"/>
</dbReference>
<evidence type="ECO:0000256" key="10">
    <source>
        <dbReference type="ARBA" id="ARBA00022974"/>
    </source>
</evidence>
<feature type="chain" id="PRO_5028011961" description="Fibromodulin" evidence="15">
    <location>
        <begin position="19"/>
        <end position="353"/>
    </location>
</feature>
<evidence type="ECO:0000256" key="14">
    <source>
        <dbReference type="ARBA" id="ARBA00032216"/>
    </source>
</evidence>
<dbReference type="GO" id="GO:0005615">
    <property type="term" value="C:extracellular space"/>
    <property type="evidence" value="ECO:0007669"/>
    <property type="project" value="TreeGrafter"/>
</dbReference>
<dbReference type="InParanoid" id="A0A6P7ZWC1"/>
<dbReference type="PANTHER" id="PTHR45712:SF4">
    <property type="entry name" value="FIBROMODULIN"/>
    <property type="match status" value="1"/>
</dbReference>
<keyword evidence="8 15" id="KW-0732">Signal</keyword>
<evidence type="ECO:0000256" key="15">
    <source>
        <dbReference type="SAM" id="SignalP"/>
    </source>
</evidence>
<evidence type="ECO:0000313" key="18">
    <source>
        <dbReference type="RefSeq" id="XP_030077695.1"/>
    </source>
</evidence>
<accession>A0A6P7ZWC1</accession>
<sequence>MKWISILITVSLWEMSQCQYEEDTHWWLSYIQNQFYNYDSVYEEDRPPSSQDCPLECDCPPSFPTAMYCDNRNLKHLPYVPSRMKYVYFQDNHITSVQDDAFENATGLMWVVLNNNQISSDKLGGKVFSKLNNLERLYLDSNNLTRVPSSLPRSLRELHLSSNQLNRLPSNALEGLENMTALHLHDNQIQEIGGAFKWLKSLVLLDLSNNNIRKVPDGLPASLQQLYLEFNHVSTIPDEYFRALPNLQYVRLSHNQLSNDGIPFNTFNTTSLLELDLSYNSLRRIPPVNTNLEHFYLQGNQITEFSIGSFCKIVDITNFSRIQVLRLDGNIIQQNAIPPDSPLCLRHAGLIDI</sequence>
<dbReference type="Pfam" id="PF13855">
    <property type="entry name" value="LRR_8"/>
    <property type="match status" value="3"/>
</dbReference>
<feature type="signal peptide" evidence="15">
    <location>
        <begin position="1"/>
        <end position="18"/>
    </location>
</feature>
<organism evidence="17 18">
    <name type="scientific">Microcaecilia unicolor</name>
    <dbReference type="NCBI Taxonomy" id="1415580"/>
    <lineage>
        <taxon>Eukaryota</taxon>
        <taxon>Metazoa</taxon>
        <taxon>Chordata</taxon>
        <taxon>Craniata</taxon>
        <taxon>Vertebrata</taxon>
        <taxon>Euteleostomi</taxon>
        <taxon>Amphibia</taxon>
        <taxon>Gymnophiona</taxon>
        <taxon>Siphonopidae</taxon>
        <taxon>Microcaecilia</taxon>
    </lineage>
</organism>
<evidence type="ECO:0000256" key="6">
    <source>
        <dbReference type="ARBA" id="ARBA00022530"/>
    </source>
</evidence>
<evidence type="ECO:0000313" key="17">
    <source>
        <dbReference type="Proteomes" id="UP000515156"/>
    </source>
</evidence>
<dbReference type="FunFam" id="3.80.10.10:FF:000073">
    <property type="entry name" value="Lumican"/>
    <property type="match status" value="1"/>
</dbReference>
<dbReference type="Proteomes" id="UP000515156">
    <property type="component" value="Chromosome 12"/>
</dbReference>
<feature type="domain" description="LRRNT" evidence="16">
    <location>
        <begin position="52"/>
        <end position="86"/>
    </location>
</feature>
<reference evidence="18" key="1">
    <citation type="submission" date="2025-08" db="UniProtKB">
        <authorList>
            <consortium name="RefSeq"/>
        </authorList>
    </citation>
    <scope>IDENTIFICATION</scope>
</reference>
<evidence type="ECO:0000256" key="8">
    <source>
        <dbReference type="ARBA" id="ARBA00022729"/>
    </source>
</evidence>
<dbReference type="InterPro" id="IPR000372">
    <property type="entry name" value="LRRNT"/>
</dbReference>